<dbReference type="InterPro" id="IPR020904">
    <property type="entry name" value="Sc_DH/Rdtase_CS"/>
</dbReference>
<keyword evidence="5" id="KW-1185">Reference proteome</keyword>
<dbReference type="SUPFAM" id="SSF51735">
    <property type="entry name" value="NAD(P)-binding Rossmann-fold domains"/>
    <property type="match status" value="1"/>
</dbReference>
<dbReference type="KEGG" id="ruv:EC9_48370"/>
<dbReference type="InterPro" id="IPR002347">
    <property type="entry name" value="SDR_fam"/>
</dbReference>
<dbReference type="Pfam" id="PF00106">
    <property type="entry name" value="adh_short"/>
    <property type="match status" value="1"/>
</dbReference>
<comment type="similarity">
    <text evidence="1 3">Belongs to the short-chain dehydrogenases/reductases (SDR) family.</text>
</comment>
<dbReference type="EMBL" id="CP036261">
    <property type="protein sequence ID" value="QDS90623.1"/>
    <property type="molecule type" value="Genomic_DNA"/>
</dbReference>
<dbReference type="CDD" id="cd05233">
    <property type="entry name" value="SDR_c"/>
    <property type="match status" value="1"/>
</dbReference>
<dbReference type="GO" id="GO:0016491">
    <property type="term" value="F:oxidoreductase activity"/>
    <property type="evidence" value="ECO:0007669"/>
    <property type="project" value="UniProtKB-KW"/>
</dbReference>
<dbReference type="PROSITE" id="PS00061">
    <property type="entry name" value="ADH_SHORT"/>
    <property type="match status" value="1"/>
</dbReference>
<evidence type="ECO:0000256" key="1">
    <source>
        <dbReference type="ARBA" id="ARBA00006484"/>
    </source>
</evidence>
<dbReference type="OrthoDB" id="9803333at2"/>
<evidence type="ECO:0000256" key="3">
    <source>
        <dbReference type="RuleBase" id="RU000363"/>
    </source>
</evidence>
<evidence type="ECO:0000313" key="5">
    <source>
        <dbReference type="Proteomes" id="UP000319557"/>
    </source>
</evidence>
<name>A0A517M6X5_9BACT</name>
<dbReference type="PRINTS" id="PR00081">
    <property type="entry name" value="GDHRDH"/>
</dbReference>
<proteinExistence type="inferred from homology"/>
<reference evidence="4 5" key="1">
    <citation type="submission" date="2019-02" db="EMBL/GenBank/DDBJ databases">
        <title>Deep-cultivation of Planctomycetes and their phenomic and genomic characterization uncovers novel biology.</title>
        <authorList>
            <person name="Wiegand S."/>
            <person name="Jogler M."/>
            <person name="Boedeker C."/>
            <person name="Pinto D."/>
            <person name="Vollmers J."/>
            <person name="Rivas-Marin E."/>
            <person name="Kohn T."/>
            <person name="Peeters S.H."/>
            <person name="Heuer A."/>
            <person name="Rast P."/>
            <person name="Oberbeckmann S."/>
            <person name="Bunk B."/>
            <person name="Jeske O."/>
            <person name="Meyerdierks A."/>
            <person name="Storesund J.E."/>
            <person name="Kallscheuer N."/>
            <person name="Luecker S."/>
            <person name="Lage O.M."/>
            <person name="Pohl T."/>
            <person name="Merkel B.J."/>
            <person name="Hornburger P."/>
            <person name="Mueller R.-W."/>
            <person name="Bruemmer F."/>
            <person name="Labrenz M."/>
            <person name="Spormann A.M."/>
            <person name="Op den Camp H."/>
            <person name="Overmann J."/>
            <person name="Amann R."/>
            <person name="Jetten M.S.M."/>
            <person name="Mascher T."/>
            <person name="Medema M.H."/>
            <person name="Devos D.P."/>
            <person name="Kaster A.-K."/>
            <person name="Ovreas L."/>
            <person name="Rohde M."/>
            <person name="Galperin M.Y."/>
            <person name="Jogler C."/>
        </authorList>
    </citation>
    <scope>NUCLEOTIDE SEQUENCE [LARGE SCALE GENOMIC DNA]</scope>
    <source>
        <strain evidence="4 5">EC9</strain>
    </source>
</reference>
<dbReference type="Proteomes" id="UP000319557">
    <property type="component" value="Chromosome"/>
</dbReference>
<dbReference type="FunFam" id="3.40.50.720:FF:000084">
    <property type="entry name" value="Short-chain dehydrogenase reductase"/>
    <property type="match status" value="1"/>
</dbReference>
<dbReference type="Gene3D" id="3.40.50.720">
    <property type="entry name" value="NAD(P)-binding Rossmann-like Domain"/>
    <property type="match status" value="1"/>
</dbReference>
<sequence>MTEKKIAIVTGAGSGIGRHVAIALMENGYHVVLAGRNRETLDETAGLGPEGSASVIPCDVSDADSVGSLFAETVERLGRLDLLFNNAGINAPSVPMDELTIDQWQQVVDVNLTGVFLCTREAFRVMKNQTPQGGRIINNGSISAHVPRPQSIAYTATKHAVAGITKSTALDGRPHNIACGQIDIGNAATEMTRRMEQGVPQADGSLKAEPTMDVREIGRAVLYMASLPLDANVLNMTVMASAMPYVGRG</sequence>
<dbReference type="InterPro" id="IPR036291">
    <property type="entry name" value="NAD(P)-bd_dom_sf"/>
</dbReference>
<dbReference type="PANTHER" id="PTHR43669">
    <property type="entry name" value="5-KETO-D-GLUCONATE 5-REDUCTASE"/>
    <property type="match status" value="1"/>
</dbReference>
<dbReference type="RefSeq" id="WP_145348404.1">
    <property type="nucleotide sequence ID" value="NZ_CP036261.1"/>
</dbReference>
<gene>
    <name evidence="4" type="ORF">EC9_48370</name>
</gene>
<evidence type="ECO:0000256" key="2">
    <source>
        <dbReference type="ARBA" id="ARBA00023002"/>
    </source>
</evidence>
<dbReference type="PRINTS" id="PR00080">
    <property type="entry name" value="SDRFAMILY"/>
</dbReference>
<keyword evidence="2 4" id="KW-0560">Oxidoreductase</keyword>
<dbReference type="EC" id="1.-.-.-" evidence="4"/>
<accession>A0A517M6X5</accession>
<dbReference type="AlphaFoldDB" id="A0A517M6X5"/>
<dbReference type="PANTHER" id="PTHR43669:SF12">
    <property type="entry name" value="BLR5618 PROTEIN"/>
    <property type="match status" value="1"/>
</dbReference>
<organism evidence="4 5">
    <name type="scientific">Rosistilla ulvae</name>
    <dbReference type="NCBI Taxonomy" id="1930277"/>
    <lineage>
        <taxon>Bacteria</taxon>
        <taxon>Pseudomonadati</taxon>
        <taxon>Planctomycetota</taxon>
        <taxon>Planctomycetia</taxon>
        <taxon>Pirellulales</taxon>
        <taxon>Pirellulaceae</taxon>
        <taxon>Rosistilla</taxon>
    </lineage>
</organism>
<evidence type="ECO:0000313" key="4">
    <source>
        <dbReference type="EMBL" id="QDS90623.1"/>
    </source>
</evidence>
<protein>
    <submittedName>
        <fullName evidence="4">Putative oxidoreductase</fullName>
        <ecNumber evidence="4">1.-.-.-</ecNumber>
    </submittedName>
</protein>